<gene>
    <name evidence="5" type="ORF">AA314_08923</name>
    <name evidence="6" type="ORF">ATI61_111252</name>
</gene>
<dbReference type="EMBL" id="QUMU01000011">
    <property type="protein sequence ID" value="REG26701.1"/>
    <property type="molecule type" value="Genomic_DNA"/>
</dbReference>
<dbReference type="Proteomes" id="UP000256345">
    <property type="component" value="Unassembled WGS sequence"/>
</dbReference>
<evidence type="ECO:0000256" key="1">
    <source>
        <dbReference type="ARBA" id="ARBA00022845"/>
    </source>
</evidence>
<protein>
    <submittedName>
        <fullName evidence="6">Translation initiation factor 1</fullName>
    </submittedName>
    <submittedName>
        <fullName evidence="5">Translation initiation factor SUI1-related protein</fullName>
    </submittedName>
</protein>
<evidence type="ECO:0000313" key="6">
    <source>
        <dbReference type="EMBL" id="REG26701.1"/>
    </source>
</evidence>
<evidence type="ECO:0000259" key="4">
    <source>
        <dbReference type="PROSITE" id="PS50296"/>
    </source>
</evidence>
<reference evidence="5 7" key="1">
    <citation type="submission" date="2015-05" db="EMBL/GenBank/DDBJ databases">
        <title>Genome assembly of Archangium gephyra DSM 2261.</title>
        <authorList>
            <person name="Sharma G."/>
            <person name="Subramanian S."/>
        </authorList>
    </citation>
    <scope>NUCLEOTIDE SEQUENCE [LARGE SCALE GENOMIC DNA]</scope>
    <source>
        <strain evidence="5 7">DSM 2261</strain>
    </source>
</reference>
<name>A0AAC8QGF5_9BACT</name>
<dbReference type="GO" id="GO:0006417">
    <property type="term" value="P:regulation of translation"/>
    <property type="evidence" value="ECO:0007669"/>
    <property type="project" value="UniProtKB-KW"/>
</dbReference>
<feature type="region of interest" description="Disordered" evidence="3">
    <location>
        <begin position="1"/>
        <end position="58"/>
    </location>
</feature>
<dbReference type="EMBL" id="CP011509">
    <property type="protein sequence ID" value="AKJ07297.1"/>
    <property type="molecule type" value="Genomic_DNA"/>
</dbReference>
<dbReference type="GO" id="GO:0003743">
    <property type="term" value="F:translation initiation factor activity"/>
    <property type="evidence" value="ECO:0007669"/>
    <property type="project" value="UniProtKB-KW"/>
</dbReference>
<keyword evidence="8" id="KW-1185">Reference proteome</keyword>
<feature type="compositionally biased region" description="Low complexity" evidence="3">
    <location>
        <begin position="10"/>
        <end position="23"/>
    </location>
</feature>
<dbReference type="PROSITE" id="PS50296">
    <property type="entry name" value="SUI1"/>
    <property type="match status" value="1"/>
</dbReference>
<accession>A0AAC8QGF5</accession>
<feature type="domain" description="SUI1" evidence="4">
    <location>
        <begin position="61"/>
        <end position="127"/>
    </location>
</feature>
<dbReference type="InterPro" id="IPR036877">
    <property type="entry name" value="SUI1_dom_sf"/>
</dbReference>
<dbReference type="CDD" id="cd11567">
    <property type="entry name" value="YciH_like"/>
    <property type="match status" value="1"/>
</dbReference>
<evidence type="ECO:0000313" key="5">
    <source>
        <dbReference type="EMBL" id="AKJ07297.1"/>
    </source>
</evidence>
<keyword evidence="5" id="KW-0396">Initiation factor</keyword>
<dbReference type="KEGG" id="age:AA314_08923"/>
<evidence type="ECO:0000256" key="2">
    <source>
        <dbReference type="ARBA" id="ARBA00022917"/>
    </source>
</evidence>
<keyword evidence="1" id="KW-0810">Translation regulation</keyword>
<dbReference type="RefSeq" id="WP_047860358.1">
    <property type="nucleotide sequence ID" value="NZ_CP011509.1"/>
</dbReference>
<dbReference type="Gene3D" id="3.30.780.10">
    <property type="entry name" value="SUI1-like domain"/>
    <property type="match status" value="1"/>
</dbReference>
<dbReference type="InterPro" id="IPR005872">
    <property type="entry name" value="SUI1_arc_bac"/>
</dbReference>
<keyword evidence="2" id="KW-0648">Protein biosynthesis</keyword>
<evidence type="ECO:0000313" key="8">
    <source>
        <dbReference type="Proteomes" id="UP000256345"/>
    </source>
</evidence>
<reference evidence="6 8" key="2">
    <citation type="submission" date="2018-08" db="EMBL/GenBank/DDBJ databases">
        <title>Genomic Encyclopedia of Archaeal and Bacterial Type Strains, Phase II (KMG-II): from individual species to whole genera.</title>
        <authorList>
            <person name="Goeker M."/>
        </authorList>
    </citation>
    <scope>NUCLEOTIDE SEQUENCE [LARGE SCALE GENOMIC DNA]</scope>
    <source>
        <strain evidence="6 8">DSM 2261</strain>
    </source>
</reference>
<proteinExistence type="predicted"/>
<evidence type="ECO:0000313" key="7">
    <source>
        <dbReference type="Proteomes" id="UP000035579"/>
    </source>
</evidence>
<dbReference type="SUPFAM" id="SSF55159">
    <property type="entry name" value="eIF1-like"/>
    <property type="match status" value="1"/>
</dbReference>
<evidence type="ECO:0000256" key="3">
    <source>
        <dbReference type="SAM" id="MobiDB-lite"/>
    </source>
</evidence>
<dbReference type="InterPro" id="IPR001950">
    <property type="entry name" value="SUI1"/>
</dbReference>
<sequence length="134" mass="14080">MGKRDKKPEASAPAAPFHNPFAALGLKREELPAGPAPAPVKAEEPKGPQGPQGPKGPARAVVRMERKGRGGKEVTVVEQLGLPAAELEKWLKALKGGLGCGGTVEEDTLVLQGDQRERLPALLEARGVRRVTVG</sequence>
<organism evidence="5 7">
    <name type="scientific">Archangium gephyra</name>
    <dbReference type="NCBI Taxonomy" id="48"/>
    <lineage>
        <taxon>Bacteria</taxon>
        <taxon>Pseudomonadati</taxon>
        <taxon>Myxococcota</taxon>
        <taxon>Myxococcia</taxon>
        <taxon>Myxococcales</taxon>
        <taxon>Cystobacterineae</taxon>
        <taxon>Archangiaceae</taxon>
        <taxon>Archangium</taxon>
    </lineage>
</organism>
<dbReference type="Proteomes" id="UP000035579">
    <property type="component" value="Chromosome"/>
</dbReference>
<dbReference type="Pfam" id="PF01253">
    <property type="entry name" value="SUI1"/>
    <property type="match status" value="1"/>
</dbReference>
<dbReference type="AlphaFoldDB" id="A0AAC8QGF5"/>